<dbReference type="SUPFAM" id="SSF52540">
    <property type="entry name" value="P-loop containing nucleoside triphosphate hydrolases"/>
    <property type="match status" value="1"/>
</dbReference>
<reference evidence="2 3" key="1">
    <citation type="submission" date="2019-05" db="EMBL/GenBank/DDBJ databases">
        <title>Complete genome sequence of Pseudoalteromonas sp. 16-SW-7(T) isolated from the Okhotsk Sea, Russia.</title>
        <authorList>
            <person name="Nguyen T.H."/>
            <person name="Nedashkovskaya O.I."/>
            <person name="Kim S.-G."/>
        </authorList>
    </citation>
    <scope>NUCLEOTIDE SEQUENCE [LARGE SCALE GENOMIC DNA]</scope>
    <source>
        <strain evidence="2 3">16-SW-7</strain>
    </source>
</reference>
<name>A0A4P9IZH5_9GAMM</name>
<dbReference type="KEGG" id="pdv:FFU37_04925"/>
<dbReference type="Gene3D" id="3.40.50.300">
    <property type="entry name" value="P-loop containing nucleotide triphosphate hydrolases"/>
    <property type="match status" value="1"/>
</dbReference>
<dbReference type="GeneID" id="88774983"/>
<evidence type="ECO:0000313" key="3">
    <source>
        <dbReference type="Proteomes" id="UP000310065"/>
    </source>
</evidence>
<dbReference type="InterPro" id="IPR003593">
    <property type="entry name" value="AAA+_ATPase"/>
</dbReference>
<dbReference type="Proteomes" id="UP000310065">
    <property type="component" value="Chromosome L1"/>
</dbReference>
<dbReference type="InterPro" id="IPR045427">
    <property type="entry name" value="MoxR"/>
</dbReference>
<dbReference type="AlphaFoldDB" id="A0A4P9IZH5"/>
<dbReference type="SMART" id="SM00382">
    <property type="entry name" value="AAA"/>
    <property type="match status" value="1"/>
</dbReference>
<gene>
    <name evidence="2" type="ORF">FFU37_04925</name>
</gene>
<organism evidence="2 3">
    <name type="scientific">Pseudoalteromonas distincta</name>
    <dbReference type="NCBI Taxonomy" id="77608"/>
    <lineage>
        <taxon>Bacteria</taxon>
        <taxon>Pseudomonadati</taxon>
        <taxon>Pseudomonadota</taxon>
        <taxon>Gammaproteobacteria</taxon>
        <taxon>Alteromonadales</taxon>
        <taxon>Pseudoalteromonadaceae</taxon>
        <taxon>Pseudoalteromonas</taxon>
    </lineage>
</organism>
<dbReference type="CDD" id="cd00009">
    <property type="entry name" value="AAA"/>
    <property type="match status" value="1"/>
</dbReference>
<evidence type="ECO:0000259" key="1">
    <source>
        <dbReference type="SMART" id="SM00382"/>
    </source>
</evidence>
<sequence>MSLQTRIKKLIDQISVGMHEREEIIPVALLGALTGQNTFLYGPPGTAKSLISRRIAKAFDTPPYFEYLMNRFSTPEEVFGPVSIKALKEDQYTRKTENYLPKAEFAFLDEIWKSSPAILNSLLTLINEGIYKNGQELEKAPLKALIAASNETPEENQGLDALYDRFIIRLMVGPIEIKENFESLISSKPTHAEARVTDDVVVKNNEWASWLKKIDTVELSKETLTIIHLIRQELSDQFEELGVYVSDRRWQKAAQLLKASAFFNNRKQTNHSDALLLRYCLWTTENNREDVESIVNNAIEESGFSPELSLAELDRKKDALDKEITNEIFHEKDVYETHDINGKEHYQVKQVFSYRGGYYASDTKTTTRTFYIPINKMKSKDTFNPFDANGNELETYTCTFDGQGSCEVKITGLEGRYDSTAHVTPKILYKKGQKKQNVNNRLINALKAEVNKLIQSLRTTLELCEAKQAEYVASLYSPFVSEQSCNIALNGINQQISNLKLRIKDCDRLKGLCSA</sequence>
<proteinExistence type="predicted"/>
<evidence type="ECO:0000313" key="2">
    <source>
        <dbReference type="EMBL" id="QCU73833.1"/>
    </source>
</evidence>
<dbReference type="PANTHER" id="PTHR32204:SF0">
    <property type="entry name" value="ATPASE RAVA"/>
    <property type="match status" value="1"/>
</dbReference>
<dbReference type="PANTHER" id="PTHR32204">
    <property type="entry name" value="ATPASE RAVA"/>
    <property type="match status" value="1"/>
</dbReference>
<feature type="domain" description="AAA+ ATPase" evidence="1">
    <location>
        <begin position="34"/>
        <end position="176"/>
    </location>
</feature>
<accession>A0A4P9IZH5</accession>
<dbReference type="InterPro" id="IPR050513">
    <property type="entry name" value="RavA_ATPases"/>
</dbReference>
<dbReference type="Pfam" id="PF17868">
    <property type="entry name" value="AAA_lid_8"/>
    <property type="match status" value="1"/>
</dbReference>
<protein>
    <submittedName>
        <fullName evidence="2">ATPase</fullName>
    </submittedName>
</protein>
<dbReference type="InterPro" id="IPR041538">
    <property type="entry name" value="RavA-like_AAA_lid"/>
</dbReference>
<dbReference type="Pfam" id="PF20030">
    <property type="entry name" value="bpMoxR"/>
    <property type="match status" value="1"/>
</dbReference>
<dbReference type="RefSeq" id="WP_138488852.1">
    <property type="nucleotide sequence ID" value="NZ_CP040558.1"/>
</dbReference>
<dbReference type="EMBL" id="CP040558">
    <property type="protein sequence ID" value="QCU73833.1"/>
    <property type="molecule type" value="Genomic_DNA"/>
</dbReference>
<dbReference type="InterPro" id="IPR027417">
    <property type="entry name" value="P-loop_NTPase"/>
</dbReference>